<evidence type="ECO:0000256" key="4">
    <source>
        <dbReference type="ARBA" id="ARBA00022777"/>
    </source>
</evidence>
<keyword evidence="5 7" id="KW-0067">ATP-binding</keyword>
<feature type="binding site" evidence="5">
    <location>
        <position position="203"/>
    </location>
    <ligand>
        <name>ATP</name>
        <dbReference type="ChEBI" id="CHEBI:30616"/>
    </ligand>
</feature>
<feature type="binding site" evidence="5">
    <location>
        <position position="123"/>
    </location>
    <ligand>
        <name>ATP</name>
        <dbReference type="ChEBI" id="CHEBI:30616"/>
    </ligand>
</feature>
<name>A0A378I292_9GAMM</name>
<evidence type="ECO:0000259" key="8">
    <source>
        <dbReference type="Pfam" id="PF05191"/>
    </source>
</evidence>
<evidence type="ECO:0000313" key="10">
    <source>
        <dbReference type="Proteomes" id="UP000254968"/>
    </source>
</evidence>
<gene>
    <name evidence="9" type="primary">adk_3</name>
    <name evidence="5" type="synonym">adk</name>
    <name evidence="9" type="ORF">NCTC13315_01300</name>
</gene>
<evidence type="ECO:0000313" key="9">
    <source>
        <dbReference type="EMBL" id="STX28766.1"/>
    </source>
</evidence>
<dbReference type="NCBIfam" id="NF001380">
    <property type="entry name" value="PRK00279.1-2"/>
    <property type="match status" value="1"/>
</dbReference>
<keyword evidence="2 5" id="KW-0545">Nucleotide biosynthesis</keyword>
<dbReference type="Proteomes" id="UP000254968">
    <property type="component" value="Unassembled WGS sequence"/>
</dbReference>
<dbReference type="InterPro" id="IPR027417">
    <property type="entry name" value="P-loop_NTPase"/>
</dbReference>
<dbReference type="EC" id="2.7.4.3" evidence="5 7"/>
<dbReference type="NCBIfam" id="NF001381">
    <property type="entry name" value="PRK00279.1-3"/>
    <property type="match status" value="1"/>
</dbReference>
<dbReference type="UniPathway" id="UPA00588">
    <property type="reaction ID" value="UER00649"/>
</dbReference>
<dbReference type="AlphaFoldDB" id="A0A378I292"/>
<dbReference type="PANTHER" id="PTHR23359">
    <property type="entry name" value="NUCLEOTIDE KINASE"/>
    <property type="match status" value="1"/>
</dbReference>
<dbReference type="NCBIfam" id="NF011100">
    <property type="entry name" value="PRK14527.1"/>
    <property type="match status" value="1"/>
</dbReference>
<dbReference type="InterPro" id="IPR007862">
    <property type="entry name" value="Adenylate_kinase_lid-dom"/>
</dbReference>
<dbReference type="NCBIfam" id="NF001379">
    <property type="entry name" value="PRK00279.1-1"/>
    <property type="match status" value="1"/>
</dbReference>
<dbReference type="InterPro" id="IPR000850">
    <property type="entry name" value="Adenylat/UMP-CMP_kin"/>
</dbReference>
<dbReference type="Gene3D" id="3.40.50.300">
    <property type="entry name" value="P-loop containing nucleotide triphosphate hydrolases"/>
    <property type="match status" value="1"/>
</dbReference>
<feature type="region of interest" description="LID" evidence="5">
    <location>
        <begin position="122"/>
        <end position="159"/>
    </location>
</feature>
<keyword evidence="1 5" id="KW-0808">Transferase</keyword>
<dbReference type="Pfam" id="PF05191">
    <property type="entry name" value="ADK_lid"/>
    <property type="match status" value="1"/>
</dbReference>
<organism evidence="9 10">
    <name type="scientific">Legionella beliardensis</name>
    <dbReference type="NCBI Taxonomy" id="91822"/>
    <lineage>
        <taxon>Bacteria</taxon>
        <taxon>Pseudomonadati</taxon>
        <taxon>Pseudomonadota</taxon>
        <taxon>Gammaproteobacteria</taxon>
        <taxon>Legionellales</taxon>
        <taxon>Legionellaceae</taxon>
        <taxon>Legionella</taxon>
    </lineage>
</organism>
<dbReference type="HAMAP" id="MF_00235">
    <property type="entry name" value="Adenylate_kinase_Adk"/>
    <property type="match status" value="1"/>
</dbReference>
<evidence type="ECO:0000256" key="5">
    <source>
        <dbReference type="HAMAP-Rule" id="MF_00235"/>
    </source>
</evidence>
<feature type="binding site" evidence="5">
    <location>
        <begin position="10"/>
        <end position="15"/>
    </location>
    <ligand>
        <name>ATP</name>
        <dbReference type="ChEBI" id="CHEBI:30616"/>
    </ligand>
</feature>
<feature type="binding site" evidence="5">
    <location>
        <begin position="57"/>
        <end position="59"/>
    </location>
    <ligand>
        <name>AMP</name>
        <dbReference type="ChEBI" id="CHEBI:456215"/>
    </ligand>
</feature>
<dbReference type="PROSITE" id="PS00113">
    <property type="entry name" value="ADENYLATE_KINASE"/>
    <property type="match status" value="1"/>
</dbReference>
<comment type="catalytic activity">
    <reaction evidence="5 7">
        <text>AMP + ATP = 2 ADP</text>
        <dbReference type="Rhea" id="RHEA:12973"/>
        <dbReference type="ChEBI" id="CHEBI:30616"/>
        <dbReference type="ChEBI" id="CHEBI:456215"/>
        <dbReference type="ChEBI" id="CHEBI:456216"/>
        <dbReference type="EC" id="2.7.4.3"/>
    </reaction>
</comment>
<feature type="region of interest" description="NMP" evidence="5">
    <location>
        <begin position="30"/>
        <end position="59"/>
    </location>
</feature>
<dbReference type="GO" id="GO:0005524">
    <property type="term" value="F:ATP binding"/>
    <property type="evidence" value="ECO:0007669"/>
    <property type="project" value="UniProtKB-UniRule"/>
</dbReference>
<dbReference type="InterPro" id="IPR033690">
    <property type="entry name" value="Adenylat_kinase_CS"/>
</dbReference>
<feature type="binding site" evidence="5">
    <location>
        <position position="167"/>
    </location>
    <ligand>
        <name>AMP</name>
        <dbReference type="ChEBI" id="CHEBI:456215"/>
    </ligand>
</feature>
<dbReference type="SUPFAM" id="SSF52540">
    <property type="entry name" value="P-loop containing nucleoside triphosphate hydrolases"/>
    <property type="match status" value="1"/>
</dbReference>
<feature type="domain" description="Adenylate kinase active site lid" evidence="8">
    <location>
        <begin position="123"/>
        <end position="158"/>
    </location>
</feature>
<feature type="binding site" evidence="5">
    <location>
        <position position="156"/>
    </location>
    <ligand>
        <name>AMP</name>
        <dbReference type="ChEBI" id="CHEBI:456215"/>
    </ligand>
</feature>
<dbReference type="PRINTS" id="PR00094">
    <property type="entry name" value="ADENYLTKNASE"/>
</dbReference>
<dbReference type="InterPro" id="IPR006259">
    <property type="entry name" value="Adenyl_kin_sub"/>
</dbReference>
<dbReference type="RefSeq" id="WP_115302489.1">
    <property type="nucleotide sequence ID" value="NZ_CAAAHO010000001.1"/>
</dbReference>
<comment type="subunit">
    <text evidence="5 7">Monomer.</text>
</comment>
<keyword evidence="10" id="KW-1185">Reference proteome</keyword>
<dbReference type="FunFam" id="3.40.50.300:FF:000106">
    <property type="entry name" value="Adenylate kinase mitochondrial"/>
    <property type="match status" value="1"/>
</dbReference>
<comment type="subcellular location">
    <subcellularLocation>
        <location evidence="5 7">Cytoplasm</location>
    </subcellularLocation>
</comment>
<dbReference type="GO" id="GO:0004017">
    <property type="term" value="F:AMP kinase activity"/>
    <property type="evidence" value="ECO:0007669"/>
    <property type="project" value="UniProtKB-UniRule"/>
</dbReference>
<feature type="binding site" evidence="5">
    <location>
        <position position="31"/>
    </location>
    <ligand>
        <name>AMP</name>
        <dbReference type="ChEBI" id="CHEBI:456215"/>
    </ligand>
</feature>
<dbReference type="GO" id="GO:0005737">
    <property type="term" value="C:cytoplasm"/>
    <property type="evidence" value="ECO:0007669"/>
    <property type="project" value="UniProtKB-SubCell"/>
</dbReference>
<evidence type="ECO:0000256" key="2">
    <source>
        <dbReference type="ARBA" id="ARBA00022727"/>
    </source>
</evidence>
<sequence length="228" mass="25237">MRLMLLGSPGAGKGTQALKLREYFNIPQISTGDMLRSAIASGTAVGKNAKAIMDAGKLVPDEIIISLVKERLTAEDCHNGFLFDGFPRTIPQADALRKANIKLDHVIEITVPDSEIMNRLGGRRVHVASGRVYHIKFNPPKIAGFDDITGEPLIHRDDDKEETIAKRLEVYHQQTEPLVNYYEKWAETKTTGAPQFHRVSGLGDTDMIFKSIIAAINKNKAIKDNVTC</sequence>
<accession>A0A378I292</accession>
<evidence type="ECO:0000256" key="7">
    <source>
        <dbReference type="RuleBase" id="RU003331"/>
    </source>
</evidence>
<dbReference type="GO" id="GO:0044209">
    <property type="term" value="P:AMP salvage"/>
    <property type="evidence" value="ECO:0007669"/>
    <property type="project" value="UniProtKB-UniRule"/>
</dbReference>
<dbReference type="CDD" id="cd01428">
    <property type="entry name" value="ADK"/>
    <property type="match status" value="1"/>
</dbReference>
<comment type="similarity">
    <text evidence="5 6">Belongs to the adenylate kinase family.</text>
</comment>
<feature type="binding site" evidence="5">
    <location>
        <begin position="85"/>
        <end position="88"/>
    </location>
    <ligand>
        <name>AMP</name>
        <dbReference type="ChEBI" id="CHEBI:456215"/>
    </ligand>
</feature>
<comment type="domain">
    <text evidence="5">Consists of three domains, a large central CORE domain and two small peripheral domains, NMPbind and LID, which undergo movements during catalysis. The LID domain closes over the site of phosphoryl transfer upon ATP binding. Assembling and dissambling the active center during each catalytic cycle provides an effective means to prevent ATP hydrolysis.</text>
</comment>
<evidence type="ECO:0000256" key="3">
    <source>
        <dbReference type="ARBA" id="ARBA00022741"/>
    </source>
</evidence>
<keyword evidence="3 5" id="KW-0547">Nucleotide-binding</keyword>
<dbReference type="EMBL" id="UGNV01000001">
    <property type="protein sequence ID" value="STX28766.1"/>
    <property type="molecule type" value="Genomic_DNA"/>
</dbReference>
<comment type="caution">
    <text evidence="5">Lacks conserved residue(s) required for the propagation of feature annotation.</text>
</comment>
<feature type="binding site" evidence="5">
    <location>
        <begin position="132"/>
        <end position="133"/>
    </location>
    <ligand>
        <name>ATP</name>
        <dbReference type="ChEBI" id="CHEBI:30616"/>
    </ligand>
</feature>
<keyword evidence="4 5" id="KW-0418">Kinase</keyword>
<dbReference type="OrthoDB" id="9805030at2"/>
<feature type="binding site" evidence="5">
    <location>
        <position position="92"/>
    </location>
    <ligand>
        <name>AMP</name>
        <dbReference type="ChEBI" id="CHEBI:456215"/>
    </ligand>
</feature>
<proteinExistence type="inferred from homology"/>
<dbReference type="Pfam" id="PF00406">
    <property type="entry name" value="ADK"/>
    <property type="match status" value="1"/>
</dbReference>
<keyword evidence="5" id="KW-0963">Cytoplasm</keyword>
<feature type="binding site" evidence="5">
    <location>
        <position position="36"/>
    </location>
    <ligand>
        <name>AMP</name>
        <dbReference type="ChEBI" id="CHEBI:456215"/>
    </ligand>
</feature>
<protein>
    <recommendedName>
        <fullName evidence="5 7">Adenylate kinase</fullName>
        <shortName evidence="5">AK</shortName>
        <ecNumber evidence="5 7">2.7.4.3</ecNumber>
    </recommendedName>
    <alternativeName>
        <fullName evidence="5">ATP-AMP transphosphorylase</fullName>
    </alternativeName>
    <alternativeName>
        <fullName evidence="5">ATP:AMP phosphotransferase</fullName>
    </alternativeName>
    <alternativeName>
        <fullName evidence="5">Adenylate monophosphate kinase</fullName>
    </alternativeName>
</protein>
<comment type="pathway">
    <text evidence="5">Purine metabolism; AMP biosynthesis via salvage pathway; AMP from ADP: step 1/1.</text>
</comment>
<comment type="function">
    <text evidence="5">Catalyzes the reversible transfer of the terminal phosphate group between ATP and AMP. Plays an important role in cellular energy homeostasis and in adenine nucleotide metabolism.</text>
</comment>
<dbReference type="NCBIfam" id="TIGR01351">
    <property type="entry name" value="adk"/>
    <property type="match status" value="1"/>
</dbReference>
<evidence type="ECO:0000256" key="1">
    <source>
        <dbReference type="ARBA" id="ARBA00022679"/>
    </source>
</evidence>
<reference evidence="9 10" key="1">
    <citation type="submission" date="2018-06" db="EMBL/GenBank/DDBJ databases">
        <authorList>
            <consortium name="Pathogen Informatics"/>
            <person name="Doyle S."/>
        </authorList>
    </citation>
    <scope>NUCLEOTIDE SEQUENCE [LARGE SCALE GENOMIC DNA]</scope>
    <source>
        <strain evidence="9 10">NCTC13315</strain>
    </source>
</reference>
<evidence type="ECO:0000256" key="6">
    <source>
        <dbReference type="RuleBase" id="RU003330"/>
    </source>
</evidence>